<dbReference type="RefSeq" id="XP_057385990.1">
    <property type="nucleotide sequence ID" value="XM_057530007.1"/>
</dbReference>
<accession>A0ABM3S812</accession>
<evidence type="ECO:0000256" key="1">
    <source>
        <dbReference type="SAM" id="MobiDB-lite"/>
    </source>
</evidence>
<feature type="domain" description="KRAB" evidence="2">
    <location>
        <begin position="27"/>
        <end position="98"/>
    </location>
</feature>
<feature type="region of interest" description="Disordered" evidence="1">
    <location>
        <begin position="172"/>
        <end position="216"/>
    </location>
</feature>
<evidence type="ECO:0000313" key="3">
    <source>
        <dbReference type="Proteomes" id="UP001652580"/>
    </source>
</evidence>
<dbReference type="Gene3D" id="6.10.140.140">
    <property type="match status" value="1"/>
</dbReference>
<dbReference type="InterPro" id="IPR001909">
    <property type="entry name" value="KRAB"/>
</dbReference>
<name>A0ABM3S812_BALAC</name>
<dbReference type="InterPro" id="IPR050169">
    <property type="entry name" value="Krueppel_C2H2_ZnF"/>
</dbReference>
<gene>
    <name evidence="4 5" type="primary">LOC102999846</name>
</gene>
<protein>
    <submittedName>
        <fullName evidence="4 5">Zinc finger protein 33B isoform X1</fullName>
    </submittedName>
</protein>
<evidence type="ECO:0000259" key="2">
    <source>
        <dbReference type="PROSITE" id="PS50805"/>
    </source>
</evidence>
<dbReference type="Gene3D" id="3.30.160.60">
    <property type="entry name" value="Classic Zinc Finger"/>
    <property type="match status" value="1"/>
</dbReference>
<evidence type="ECO:0000313" key="4">
    <source>
        <dbReference type="RefSeq" id="XP_057385990.1"/>
    </source>
</evidence>
<proteinExistence type="predicted"/>
<dbReference type="SUPFAM" id="SSF109640">
    <property type="entry name" value="KRAB domain (Kruppel-associated box)"/>
    <property type="match status" value="1"/>
</dbReference>
<dbReference type="Proteomes" id="UP001652580">
    <property type="component" value="Chromosome 15"/>
</dbReference>
<dbReference type="CDD" id="cd07765">
    <property type="entry name" value="KRAB_A-box"/>
    <property type="match status" value="1"/>
</dbReference>
<dbReference type="GeneID" id="102999846"/>
<reference evidence="4 5" key="1">
    <citation type="submission" date="2025-05" db="UniProtKB">
        <authorList>
            <consortium name="RefSeq"/>
        </authorList>
    </citation>
    <scope>IDENTIFICATION</scope>
</reference>
<dbReference type="Pfam" id="PF01352">
    <property type="entry name" value="KRAB"/>
    <property type="match status" value="1"/>
</dbReference>
<keyword evidence="3" id="KW-1185">Reference proteome</keyword>
<feature type="compositionally biased region" description="Basic and acidic residues" evidence="1">
    <location>
        <begin position="235"/>
        <end position="256"/>
    </location>
</feature>
<dbReference type="PANTHER" id="PTHR23232">
    <property type="entry name" value="KRAB DOMAIN C2H2 ZINC FINGER"/>
    <property type="match status" value="1"/>
</dbReference>
<dbReference type="PANTHER" id="PTHR23232:SF131">
    <property type="entry name" value="KRAB DOMAIN-CONTAINING PROTEIN"/>
    <property type="match status" value="1"/>
</dbReference>
<dbReference type="SMART" id="SM00349">
    <property type="entry name" value="KRAB"/>
    <property type="match status" value="1"/>
</dbReference>
<organism evidence="3 4">
    <name type="scientific">Balaenoptera acutorostrata</name>
    <name type="common">Common minke whale</name>
    <name type="synonym">Balaena rostrata</name>
    <dbReference type="NCBI Taxonomy" id="9767"/>
    <lineage>
        <taxon>Eukaryota</taxon>
        <taxon>Metazoa</taxon>
        <taxon>Chordata</taxon>
        <taxon>Craniata</taxon>
        <taxon>Vertebrata</taxon>
        <taxon>Euteleostomi</taxon>
        <taxon>Mammalia</taxon>
        <taxon>Eutheria</taxon>
        <taxon>Laurasiatheria</taxon>
        <taxon>Artiodactyla</taxon>
        <taxon>Whippomorpha</taxon>
        <taxon>Cetacea</taxon>
        <taxon>Mysticeti</taxon>
        <taxon>Balaenopteridae</taxon>
        <taxon>Balaenoptera</taxon>
    </lineage>
</organism>
<evidence type="ECO:0000313" key="5">
    <source>
        <dbReference type="RefSeq" id="XP_057385991.1"/>
    </source>
</evidence>
<feature type="region of interest" description="Disordered" evidence="1">
    <location>
        <begin position="286"/>
        <end position="306"/>
    </location>
</feature>
<sequence>MPSQVLTVFQEQQKMNKSQKCADQGSVSFRDMTVDFTWDEWLQLTCMQRTLYRDVMLENYSHLVSVGYCISKPEVVFKLEQGEEPWPLERAFPCRSDPDRSQENQDKHLWRVSLINKKTLTKKRDNVFRKTPCQYDLHGMSLKNVSESVISDKNHSSKNSNEINACGKLLLDNNQENTHPGKKSDEHNQDGKSLSHNKDPTGQQKIQPLGPPVEGHECGAAVLSEAAIITPQRTQTEEKPQDYKEQGENTSDKSTLKVQQEIHTKENHSEVNECEKSTLFKHQEVNMEEETHESNENENNSSKKSHLTQLHKTHKGEHLNAVTARNLFTRNPTSLNIRKYTQERNHVKVINVGKPSRNHNPLTLREPTQERNPMNVIKPLESRPLLTSRGHSQKRSFMYVMNARNLFVIAQL</sequence>
<dbReference type="PROSITE" id="PS50805">
    <property type="entry name" value="KRAB"/>
    <property type="match status" value="1"/>
</dbReference>
<dbReference type="RefSeq" id="XP_057385991.1">
    <property type="nucleotide sequence ID" value="XM_057530008.1"/>
</dbReference>
<feature type="region of interest" description="Disordered" evidence="1">
    <location>
        <begin position="228"/>
        <end position="256"/>
    </location>
</feature>
<dbReference type="InterPro" id="IPR036051">
    <property type="entry name" value="KRAB_dom_sf"/>
</dbReference>